<gene>
    <name evidence="7" type="ORF">BDA96_09G192400</name>
</gene>
<dbReference type="Gene3D" id="3.10.450.10">
    <property type="match status" value="1"/>
</dbReference>
<dbReference type="SMART" id="SM00043">
    <property type="entry name" value="CY"/>
    <property type="match status" value="1"/>
</dbReference>
<dbReference type="GO" id="GO:0004869">
    <property type="term" value="F:cysteine-type endopeptidase inhibitor activity"/>
    <property type="evidence" value="ECO:0007669"/>
    <property type="project" value="UniProtKB-KW"/>
</dbReference>
<name>A0A921QB95_SORBI</name>
<dbReference type="Pfam" id="PF16845">
    <property type="entry name" value="SQAPI"/>
    <property type="match status" value="1"/>
</dbReference>
<dbReference type="Gramene" id="EES19739">
    <property type="protein sequence ID" value="EES19739"/>
    <property type="gene ID" value="SORBI_3009G182000"/>
</dbReference>
<dbReference type="InterPro" id="IPR046350">
    <property type="entry name" value="Cystatin_sf"/>
</dbReference>
<dbReference type="OrthoDB" id="1908104at2759"/>
<comment type="similarity">
    <text evidence="1 4">Belongs to the cystatin family. Phytocystatin subfamily.</text>
</comment>
<feature type="region of interest" description="Disordered" evidence="5">
    <location>
        <begin position="30"/>
        <end position="52"/>
    </location>
</feature>
<evidence type="ECO:0000256" key="4">
    <source>
        <dbReference type="RuleBase" id="RU362130"/>
    </source>
</evidence>
<proteinExistence type="inferred from homology"/>
<dbReference type="SUPFAM" id="SSF54403">
    <property type="entry name" value="Cystatin/monellin"/>
    <property type="match status" value="1"/>
</dbReference>
<evidence type="ECO:0000256" key="3">
    <source>
        <dbReference type="ARBA" id="ARBA00022704"/>
    </source>
</evidence>
<evidence type="ECO:0000313" key="8">
    <source>
        <dbReference type="Proteomes" id="UP000807115"/>
    </source>
</evidence>
<sequence>MRIWLRGATTIRRCKCYSCSFPLAVVPVVSPPPPLPPGSRRRTASSAMAEAHSGRRVGMVGDVRDAPEGHENDLEAIELARFAVDEHNSKTNAMLEFERLVKVRHQVVAGTMHHFTVQVKEAGGGKKLYEAKVWEKVWENFKQLQSFQPVGDAAVA</sequence>
<dbReference type="InterPro" id="IPR027214">
    <property type="entry name" value="Cystatin"/>
</dbReference>
<accession>A0A921QB95</accession>
<reference evidence="7" key="2">
    <citation type="submission" date="2020-10" db="EMBL/GenBank/DDBJ databases">
        <authorList>
            <person name="Cooper E.A."/>
            <person name="Brenton Z.W."/>
            <person name="Flinn B.S."/>
            <person name="Jenkins J."/>
            <person name="Shu S."/>
            <person name="Flowers D."/>
            <person name="Luo F."/>
            <person name="Wang Y."/>
            <person name="Xia P."/>
            <person name="Barry K."/>
            <person name="Daum C."/>
            <person name="Lipzen A."/>
            <person name="Yoshinaga Y."/>
            <person name="Schmutz J."/>
            <person name="Saski C."/>
            <person name="Vermerris W."/>
            <person name="Kresovich S."/>
        </authorList>
    </citation>
    <scope>NUCLEOTIDE SEQUENCE</scope>
</reference>
<dbReference type="CDD" id="cd00042">
    <property type="entry name" value="CY"/>
    <property type="match status" value="1"/>
</dbReference>
<organism evidence="7 8">
    <name type="scientific">Sorghum bicolor</name>
    <name type="common">Sorghum</name>
    <name type="synonym">Sorghum vulgare</name>
    <dbReference type="NCBI Taxonomy" id="4558"/>
    <lineage>
        <taxon>Eukaryota</taxon>
        <taxon>Viridiplantae</taxon>
        <taxon>Streptophyta</taxon>
        <taxon>Embryophyta</taxon>
        <taxon>Tracheophyta</taxon>
        <taxon>Spermatophyta</taxon>
        <taxon>Magnoliopsida</taxon>
        <taxon>Liliopsida</taxon>
        <taxon>Poales</taxon>
        <taxon>Poaceae</taxon>
        <taxon>PACMAD clade</taxon>
        <taxon>Panicoideae</taxon>
        <taxon>Andropogonodae</taxon>
        <taxon>Andropogoneae</taxon>
        <taxon>Sorghinae</taxon>
        <taxon>Sorghum</taxon>
    </lineage>
</organism>
<comment type="caution">
    <text evidence="7">The sequence shown here is derived from an EMBL/GenBank/DDBJ whole genome shotgun (WGS) entry which is preliminary data.</text>
</comment>
<evidence type="ECO:0000256" key="5">
    <source>
        <dbReference type="SAM" id="MobiDB-lite"/>
    </source>
</evidence>
<dbReference type="KEGG" id="sbi:8077044"/>
<keyword evidence="2 4" id="KW-0646">Protease inhibitor</keyword>
<reference evidence="7" key="1">
    <citation type="journal article" date="2019" name="BMC Genomics">
        <title>A new reference genome for Sorghum bicolor reveals high levels of sequence similarity between sweet and grain genotypes: implications for the genetics of sugar metabolism.</title>
        <authorList>
            <person name="Cooper E.A."/>
            <person name="Brenton Z.W."/>
            <person name="Flinn B.S."/>
            <person name="Jenkins J."/>
            <person name="Shu S."/>
            <person name="Flowers D."/>
            <person name="Luo F."/>
            <person name="Wang Y."/>
            <person name="Xia P."/>
            <person name="Barry K."/>
            <person name="Daum C."/>
            <person name="Lipzen A."/>
            <person name="Yoshinaga Y."/>
            <person name="Schmutz J."/>
            <person name="Saski C."/>
            <person name="Vermerris W."/>
            <person name="Kresovich S."/>
        </authorList>
    </citation>
    <scope>NUCLEOTIDE SEQUENCE</scope>
</reference>
<protein>
    <recommendedName>
        <fullName evidence="4">Cysteine proteinase inhibitor</fullName>
    </recommendedName>
</protein>
<evidence type="ECO:0000256" key="2">
    <source>
        <dbReference type="ARBA" id="ARBA00022690"/>
    </source>
</evidence>
<evidence type="ECO:0000259" key="6">
    <source>
        <dbReference type="SMART" id="SM00043"/>
    </source>
</evidence>
<dbReference type="FunFam" id="3.10.450.10:FF:000033">
    <property type="entry name" value="Cysteine proteinase inhibitor"/>
    <property type="match status" value="1"/>
</dbReference>
<dbReference type="EMBL" id="CM027688">
    <property type="protein sequence ID" value="KAG0518628.1"/>
    <property type="molecule type" value="Genomic_DNA"/>
</dbReference>
<evidence type="ECO:0000313" key="7">
    <source>
        <dbReference type="EMBL" id="KAG0518628.1"/>
    </source>
</evidence>
<dbReference type="OMA" id="RCKCYSC"/>
<dbReference type="PANTHER" id="PTHR11413:SF104">
    <property type="entry name" value="CYSTEINE PROTEINASE INHIBITOR 2"/>
    <property type="match status" value="1"/>
</dbReference>
<dbReference type="PANTHER" id="PTHR11413">
    <property type="entry name" value="CYSTATIN FAMILY MEMBER"/>
    <property type="match status" value="1"/>
</dbReference>
<dbReference type="Proteomes" id="UP000807115">
    <property type="component" value="Chromosome 9"/>
</dbReference>
<dbReference type="AlphaFoldDB" id="A0A921QB95"/>
<feature type="domain" description="Cystatin" evidence="6">
    <location>
        <begin position="58"/>
        <end position="150"/>
    </location>
</feature>
<evidence type="ECO:0000256" key="1">
    <source>
        <dbReference type="ARBA" id="ARBA00007233"/>
    </source>
</evidence>
<dbReference type="InterPro" id="IPR000010">
    <property type="entry name" value="Cystatin_dom"/>
</dbReference>
<keyword evidence="3 4" id="KW-0789">Thiol protease inhibitor</keyword>